<reference evidence="1" key="1">
    <citation type="journal article" date="2018" name="Genome Biol.">
        <title>SKESA: strategic k-mer extension for scrupulous assemblies.</title>
        <authorList>
            <person name="Souvorov A."/>
            <person name="Agarwala R."/>
            <person name="Lipman D.J."/>
        </authorList>
    </citation>
    <scope>NUCLEOTIDE SEQUENCE</scope>
    <source>
        <strain evidence="1">MA.CK_05/00007164</strain>
    </source>
</reference>
<evidence type="ECO:0008006" key="2">
    <source>
        <dbReference type="Google" id="ProtNLM"/>
    </source>
</evidence>
<reference evidence="1" key="2">
    <citation type="submission" date="2020-02" db="EMBL/GenBank/DDBJ databases">
        <authorList>
            <consortium name="NCBI Pathogen Detection Project"/>
        </authorList>
    </citation>
    <scope>NUCLEOTIDE SEQUENCE</scope>
    <source>
        <strain evidence="1">MA.CK_05/00007164</strain>
    </source>
</reference>
<dbReference type="AlphaFoldDB" id="A0A750IRP3"/>
<evidence type="ECO:0000313" key="1">
    <source>
        <dbReference type="EMBL" id="HAF6298275.1"/>
    </source>
</evidence>
<comment type="caution">
    <text evidence="1">The sequence shown here is derived from an EMBL/GenBank/DDBJ whole genome shotgun (WGS) entry which is preliminary data.</text>
</comment>
<protein>
    <recommendedName>
        <fullName evidence="2">Sigma-70, region 4</fullName>
    </recommendedName>
</protein>
<gene>
    <name evidence="1" type="ORF">G8N97_004512</name>
</gene>
<name>A0A750IRP3_SALER</name>
<proteinExistence type="predicted"/>
<dbReference type="EMBL" id="DAAVQA010000015">
    <property type="protein sequence ID" value="HAF6298275.1"/>
    <property type="molecule type" value="Genomic_DNA"/>
</dbReference>
<sequence length="189" mass="21656">MLSIKRLFFNVYSEEISMVFSWTEERIHYLHEHAGTLTSREIAEALGTNVTAVRNMAARLKLSLRVRGYTSGQADQVHELYASRGDISVREISAKTGLSYGAVSYILYAANRKKKPLYNRIRFVEFESEESTRFGVETELIDVSRTCLERLTSEPGVQDIWLLDGAHFKARNIYFTERIISAGSRHRGR</sequence>
<organism evidence="1">
    <name type="scientific">Salmonella enterica</name>
    <name type="common">Salmonella choleraesuis</name>
    <dbReference type="NCBI Taxonomy" id="28901"/>
    <lineage>
        <taxon>Bacteria</taxon>
        <taxon>Pseudomonadati</taxon>
        <taxon>Pseudomonadota</taxon>
        <taxon>Gammaproteobacteria</taxon>
        <taxon>Enterobacterales</taxon>
        <taxon>Enterobacteriaceae</taxon>
        <taxon>Salmonella</taxon>
    </lineage>
</organism>
<accession>A0A750IRP3</accession>